<keyword evidence="4" id="KW-1185">Reference proteome</keyword>
<dbReference type="Gene3D" id="2.180.10.10">
    <property type="entry name" value="RHS repeat-associated core"/>
    <property type="match status" value="1"/>
</dbReference>
<gene>
    <name evidence="3" type="ORF">ELS83_07770</name>
</gene>
<dbReference type="EMBL" id="RZNH01000010">
    <property type="protein sequence ID" value="NOU59714.1"/>
    <property type="molecule type" value="Genomic_DNA"/>
</dbReference>
<dbReference type="Proteomes" id="UP000732105">
    <property type="component" value="Unassembled WGS sequence"/>
</dbReference>
<evidence type="ECO:0000256" key="1">
    <source>
        <dbReference type="ARBA" id="ARBA00022737"/>
    </source>
</evidence>
<dbReference type="PANTHER" id="PTHR32305:SF15">
    <property type="entry name" value="PROTEIN RHSA-RELATED"/>
    <property type="match status" value="1"/>
</dbReference>
<dbReference type="InterPro" id="IPR036439">
    <property type="entry name" value="Dockerin_dom_sf"/>
</dbReference>
<keyword evidence="1" id="KW-0677">Repeat</keyword>
<evidence type="ECO:0000313" key="3">
    <source>
        <dbReference type="EMBL" id="NOU59714.1"/>
    </source>
</evidence>
<dbReference type="PANTHER" id="PTHR32305">
    <property type="match status" value="1"/>
</dbReference>
<comment type="caution">
    <text evidence="3">The sequence shown here is derived from an EMBL/GenBank/DDBJ whole genome shotgun (WGS) entry which is preliminary data.</text>
</comment>
<feature type="domain" description="Teneurin-like YD-shell" evidence="2">
    <location>
        <begin position="214"/>
        <end position="295"/>
    </location>
</feature>
<proteinExistence type="predicted"/>
<protein>
    <submittedName>
        <fullName evidence="3">RHS repeat-associated core domain-containing protein</fullName>
    </submittedName>
</protein>
<dbReference type="SUPFAM" id="SSF63446">
    <property type="entry name" value="Type I dockerin domain"/>
    <property type="match status" value="1"/>
</dbReference>
<dbReference type="InterPro" id="IPR050708">
    <property type="entry name" value="T6SS_VgrG/RHS"/>
</dbReference>
<dbReference type="NCBIfam" id="TIGR03696">
    <property type="entry name" value="Rhs_assc_core"/>
    <property type="match status" value="1"/>
</dbReference>
<evidence type="ECO:0000259" key="2">
    <source>
        <dbReference type="Pfam" id="PF25023"/>
    </source>
</evidence>
<evidence type="ECO:0000313" key="4">
    <source>
        <dbReference type="Proteomes" id="UP000732105"/>
    </source>
</evidence>
<dbReference type="Pfam" id="PF25023">
    <property type="entry name" value="TEN_YD-shell"/>
    <property type="match status" value="1"/>
</dbReference>
<accession>A0ABX1WUE1</accession>
<dbReference type="InterPro" id="IPR022385">
    <property type="entry name" value="Rhs_assc_core"/>
</dbReference>
<organism evidence="3 4">
    <name type="scientific">Marinifilum caeruleilacunae</name>
    <dbReference type="NCBI Taxonomy" id="2499076"/>
    <lineage>
        <taxon>Bacteria</taxon>
        <taxon>Pseudomonadati</taxon>
        <taxon>Bacteroidota</taxon>
        <taxon>Bacteroidia</taxon>
        <taxon>Marinilabiliales</taxon>
        <taxon>Marinifilaceae</taxon>
    </lineage>
</organism>
<dbReference type="InterPro" id="IPR056823">
    <property type="entry name" value="TEN-like_YD-shell"/>
</dbReference>
<reference evidence="3 4" key="1">
    <citation type="submission" date="2018-12" db="EMBL/GenBank/DDBJ databases">
        <title>Marinifilum JC070 sp. nov., a marine bacterium isolated from Yongle Blue Hole in the South China Sea.</title>
        <authorList>
            <person name="Fu T."/>
        </authorList>
    </citation>
    <scope>NUCLEOTIDE SEQUENCE [LARGE SCALE GENOMIC DNA]</scope>
    <source>
        <strain evidence="3 4">JC070</strain>
    </source>
</reference>
<dbReference type="RefSeq" id="WP_171594990.1">
    <property type="nucleotide sequence ID" value="NZ_RZNH01000010.1"/>
</dbReference>
<name>A0ABX1WUE1_9BACT</name>
<sequence length="608" mass="69158">MSCKLGYQGNQLKKLWRKNTELVEVWPGDTNNDGKVEVDDQHPVGYNYKLAVRPRDSRSIEWKAYVNIQRKGDDLVFSDANGDGMVNELDTIAMHRNLLKTHEVAEPKATAPFKYEYDKNGNMVYDEYKKLHISYNLLNLPDTIKAENGKIVNQYLADGTLLRRSYFDEDENEVKRIDYQGEFLFVNDKLNKIFTEEGYYQPTAATKTKKSDYGTYYYTLKDHLGHTRVVVDEEENVIQETAYYPYGGIIAELSSKTKYNYLYTGKEFIDSLGINWYDHHARYYDPEVGRWFAIDPALQASSPYLAMGNNPMMMVDEDGMTWGIFKAIGNAWDWAWDKGNQFAKWAQQNGIPDASFGVGMNSGGQVNPLVNVNGQKVDFNYGNINTGINQAHNSLAGQLASLPSQKSNYRSLGRAWIPDIHVDLAILNGFLDGEYNFHNYTLEMIIRGMRGPIKNSNGVAHTIRAYQPNFWAEVRDDNGFLGRAGYQIADEVNIVGQRVVLQRLPSRITHLDNSGVNRTEIVDAGIGTMSNFLPASKIGRQLNIAKSTFSVGFFNSAYKGTGIYASKKGGLYLRQFNNVVKQNIGMERAYDYANYMGYVPYFFTERQE</sequence>